<sequence length="227" mass="25386">MSQFPALEDFDAGLGSAPEGKSEQPTDFLEREKLALGEDANQFGAVEDKDTLLGVEKDSEAEKDDFEKNFPPIDTEMQTSGTFSAPKAPYMGQAEVHPPEQDTEDSEPIQKWKNANERRIREKHAASRRLHESNVEKARKAIDDFYENYNDKKDKIIAKSRNEQKTLLDKNEAVSSGTTSWQRILKLVDLSDKAETNDRSVQRFHELLISLAKDESAPGASGKAVSA</sequence>
<dbReference type="GO" id="GO:0032050">
    <property type="term" value="F:clathrin heavy chain binding"/>
    <property type="evidence" value="ECO:0007669"/>
    <property type="project" value="TreeGrafter"/>
</dbReference>
<keyword evidence="3 6" id="KW-0472">Membrane</keyword>
<evidence type="ECO:0000256" key="6">
    <source>
        <dbReference type="RuleBase" id="RU363137"/>
    </source>
</evidence>
<dbReference type="GeneID" id="80876633"/>
<dbReference type="KEGG" id="som:SOMG_03153"/>
<evidence type="ECO:0000256" key="7">
    <source>
        <dbReference type="SAM" id="MobiDB-lite"/>
    </source>
</evidence>
<dbReference type="PANTHER" id="PTHR10639:SF7">
    <property type="entry name" value="CLATHRIN LIGHT CHAIN"/>
    <property type="match status" value="1"/>
</dbReference>
<dbReference type="GO" id="GO:0005198">
    <property type="term" value="F:structural molecule activity"/>
    <property type="evidence" value="ECO:0007669"/>
    <property type="project" value="InterPro"/>
</dbReference>
<dbReference type="GO" id="GO:0030130">
    <property type="term" value="C:clathrin coat of trans-Golgi network vesicle"/>
    <property type="evidence" value="ECO:0007669"/>
    <property type="project" value="InterPro"/>
</dbReference>
<dbReference type="Proteomes" id="UP001212411">
    <property type="component" value="Chromosome 2"/>
</dbReference>
<evidence type="ECO:0000256" key="2">
    <source>
        <dbReference type="ARBA" id="ARBA00005263"/>
    </source>
</evidence>
<comment type="function">
    <text evidence="6">Clathrin is the major protein of the polyhedral coat of coated pits and vesicles.</text>
</comment>
<dbReference type="PANTHER" id="PTHR10639">
    <property type="entry name" value="CLATHRIN LIGHT CHAIN"/>
    <property type="match status" value="1"/>
</dbReference>
<dbReference type="AlphaFoldDB" id="A0AAF0AX95"/>
<gene>
    <name evidence="8" type="primary">clc1</name>
    <name evidence="8" type="ORF">SOMG_03153</name>
</gene>
<keyword evidence="5 6" id="KW-0968">Cytoplasmic vesicle</keyword>
<feature type="compositionally biased region" description="Basic and acidic residues" evidence="7">
    <location>
        <begin position="46"/>
        <end position="68"/>
    </location>
</feature>
<comment type="similarity">
    <text evidence="2 6">Belongs to the clathrin light chain family.</text>
</comment>
<dbReference type="GO" id="GO:0072583">
    <property type="term" value="P:clathrin-dependent endocytosis"/>
    <property type="evidence" value="ECO:0007669"/>
    <property type="project" value="TreeGrafter"/>
</dbReference>
<dbReference type="GO" id="GO:0030132">
    <property type="term" value="C:clathrin coat of coated pit"/>
    <property type="evidence" value="ECO:0007669"/>
    <property type="project" value="InterPro"/>
</dbReference>
<accession>A0AAF0AX95</accession>
<dbReference type="EMBL" id="CP115612">
    <property type="protein sequence ID" value="WBW74582.1"/>
    <property type="molecule type" value="Genomic_DNA"/>
</dbReference>
<evidence type="ECO:0000313" key="9">
    <source>
        <dbReference type="Proteomes" id="UP001212411"/>
    </source>
</evidence>
<reference evidence="8 9" key="1">
    <citation type="journal article" date="2023" name="G3 (Bethesda)">
        <title>A high-quality reference genome for the fission yeast Schizosaccharomyces osmophilus.</title>
        <authorList>
            <person name="Jia G.S."/>
            <person name="Zhang W.C."/>
            <person name="Liang Y."/>
            <person name="Liu X.H."/>
            <person name="Rhind N."/>
            <person name="Pidoux A."/>
            <person name="Brysch-Herzberg M."/>
            <person name="Du L.L."/>
        </authorList>
    </citation>
    <scope>NUCLEOTIDE SEQUENCE [LARGE SCALE GENOMIC DNA]</scope>
    <source>
        <strain evidence="8 9">CBS 15793</strain>
    </source>
</reference>
<protein>
    <recommendedName>
        <fullName evidence="6">Clathrin light chain</fullName>
    </recommendedName>
</protein>
<feature type="region of interest" description="Disordered" evidence="7">
    <location>
        <begin position="1"/>
        <end position="133"/>
    </location>
</feature>
<feature type="compositionally biased region" description="Basic and acidic residues" evidence="7">
    <location>
        <begin position="108"/>
        <end position="133"/>
    </location>
</feature>
<name>A0AAF0AX95_9SCHI</name>
<dbReference type="InterPro" id="IPR000996">
    <property type="entry name" value="Clathrin_L-chain"/>
</dbReference>
<keyword evidence="9" id="KW-1185">Reference proteome</keyword>
<evidence type="ECO:0000256" key="5">
    <source>
        <dbReference type="ARBA" id="ARBA00023329"/>
    </source>
</evidence>
<organism evidence="8 9">
    <name type="scientific">Schizosaccharomyces osmophilus</name>
    <dbReference type="NCBI Taxonomy" id="2545709"/>
    <lineage>
        <taxon>Eukaryota</taxon>
        <taxon>Fungi</taxon>
        <taxon>Dikarya</taxon>
        <taxon>Ascomycota</taxon>
        <taxon>Taphrinomycotina</taxon>
        <taxon>Schizosaccharomycetes</taxon>
        <taxon>Schizosaccharomycetales</taxon>
        <taxon>Schizosaccharomycetaceae</taxon>
        <taxon>Schizosaccharomyces</taxon>
    </lineage>
</organism>
<evidence type="ECO:0000313" key="8">
    <source>
        <dbReference type="EMBL" id="WBW74582.1"/>
    </source>
</evidence>
<evidence type="ECO:0000256" key="1">
    <source>
        <dbReference type="ARBA" id="ARBA00004180"/>
    </source>
</evidence>
<evidence type="ECO:0000256" key="4">
    <source>
        <dbReference type="ARBA" id="ARBA00023176"/>
    </source>
</evidence>
<proteinExistence type="inferred from homology"/>
<comment type="subcellular location">
    <subcellularLocation>
        <location evidence="1 6">Cytoplasmic vesicle membrane</location>
        <topology evidence="1 6">Peripheral membrane protein</topology>
        <orientation evidence="1 6">Cytoplasmic side</orientation>
    </subcellularLocation>
    <subcellularLocation>
        <location evidence="6">Membrane</location>
        <location evidence="6">Coated pit</location>
        <topology evidence="6">Peripheral membrane protein</topology>
        <orientation evidence="6">Cytoplasmic side</orientation>
    </subcellularLocation>
    <text evidence="6">Cytoplasmic face of coated pits and vesicles.</text>
</comment>
<dbReference type="Pfam" id="PF01086">
    <property type="entry name" value="Clathrin_lg_ch"/>
    <property type="match status" value="1"/>
</dbReference>
<keyword evidence="4 6" id="KW-0168">Coated pit</keyword>
<dbReference type="RefSeq" id="XP_056038825.1">
    <property type="nucleotide sequence ID" value="XM_056181944.1"/>
</dbReference>
<evidence type="ECO:0000256" key="3">
    <source>
        <dbReference type="ARBA" id="ARBA00023136"/>
    </source>
</evidence>
<feature type="compositionally biased region" description="Basic and acidic residues" evidence="7">
    <location>
        <begin position="20"/>
        <end position="36"/>
    </location>
</feature>
<dbReference type="GO" id="GO:0006886">
    <property type="term" value="P:intracellular protein transport"/>
    <property type="evidence" value="ECO:0007669"/>
    <property type="project" value="InterPro"/>
</dbReference>